<evidence type="ECO:0000313" key="2">
    <source>
        <dbReference type="Proteomes" id="UP001054945"/>
    </source>
</evidence>
<keyword evidence="2" id="KW-1185">Reference proteome</keyword>
<reference evidence="1 2" key="1">
    <citation type="submission" date="2021-06" db="EMBL/GenBank/DDBJ databases">
        <title>Caerostris extrusa draft genome.</title>
        <authorList>
            <person name="Kono N."/>
            <person name="Arakawa K."/>
        </authorList>
    </citation>
    <scope>NUCLEOTIDE SEQUENCE [LARGE SCALE GENOMIC DNA]</scope>
</reference>
<organism evidence="1 2">
    <name type="scientific">Caerostris extrusa</name>
    <name type="common">Bark spider</name>
    <name type="synonym">Caerostris bankana</name>
    <dbReference type="NCBI Taxonomy" id="172846"/>
    <lineage>
        <taxon>Eukaryota</taxon>
        <taxon>Metazoa</taxon>
        <taxon>Ecdysozoa</taxon>
        <taxon>Arthropoda</taxon>
        <taxon>Chelicerata</taxon>
        <taxon>Arachnida</taxon>
        <taxon>Araneae</taxon>
        <taxon>Araneomorphae</taxon>
        <taxon>Entelegynae</taxon>
        <taxon>Araneoidea</taxon>
        <taxon>Araneidae</taxon>
        <taxon>Caerostris</taxon>
    </lineage>
</organism>
<dbReference type="Proteomes" id="UP001054945">
    <property type="component" value="Unassembled WGS sequence"/>
</dbReference>
<comment type="caution">
    <text evidence="1">The sequence shown here is derived from an EMBL/GenBank/DDBJ whole genome shotgun (WGS) entry which is preliminary data.</text>
</comment>
<accession>A0AAV4QJ75</accession>
<proteinExistence type="predicted"/>
<sequence length="80" mass="9733">MDTTIASIHQLEADRRYLSSTPHYPLNGGWGRCQYRLKIERHRFIQYAIREWEERFSRAFYSRVICFWKGTFFLSSPRVV</sequence>
<evidence type="ECO:0000313" key="1">
    <source>
        <dbReference type="EMBL" id="GIY09220.1"/>
    </source>
</evidence>
<protein>
    <submittedName>
        <fullName evidence="1">Uncharacterized protein</fullName>
    </submittedName>
</protein>
<dbReference type="EMBL" id="BPLR01006344">
    <property type="protein sequence ID" value="GIY09220.1"/>
    <property type="molecule type" value="Genomic_DNA"/>
</dbReference>
<dbReference type="AlphaFoldDB" id="A0AAV4QJ75"/>
<name>A0AAV4QJ75_CAEEX</name>
<gene>
    <name evidence="1" type="ORF">CEXT_457141</name>
</gene>